<dbReference type="SUPFAM" id="SSF51445">
    <property type="entry name" value="(Trans)glycosidases"/>
    <property type="match status" value="1"/>
</dbReference>
<accession>A0A1E3Q2C3</accession>
<dbReference type="PANTHER" id="PTHR10357:SF232">
    <property type="entry name" value="GLYCOSYL HYDROLASE FAMILY 13 CATALYTIC DOMAIN-CONTAINING PROTEIN"/>
    <property type="match status" value="1"/>
</dbReference>
<dbReference type="GO" id="GO:0000025">
    <property type="term" value="P:maltose catabolic process"/>
    <property type="evidence" value="ECO:0007669"/>
    <property type="project" value="TreeGrafter"/>
</dbReference>
<dbReference type="Proteomes" id="UP000094385">
    <property type="component" value="Unassembled WGS sequence"/>
</dbReference>
<dbReference type="InterPro" id="IPR006047">
    <property type="entry name" value="GH13_cat_dom"/>
</dbReference>
<dbReference type="AlphaFoldDB" id="A0A1E3Q2C3"/>
<evidence type="ECO:0000313" key="4">
    <source>
        <dbReference type="Proteomes" id="UP000094385"/>
    </source>
</evidence>
<comment type="similarity">
    <text evidence="1">Belongs to the glycosyl hydrolase 13 family.</text>
</comment>
<dbReference type="Pfam" id="PF00128">
    <property type="entry name" value="Alpha-amylase"/>
    <property type="match status" value="1"/>
</dbReference>
<evidence type="ECO:0000256" key="1">
    <source>
        <dbReference type="ARBA" id="ARBA00008061"/>
    </source>
</evidence>
<dbReference type="GO" id="GO:0004575">
    <property type="term" value="F:sucrose alpha-glucosidase activity"/>
    <property type="evidence" value="ECO:0007669"/>
    <property type="project" value="TreeGrafter"/>
</dbReference>
<sequence>MTLSAFVVDGFRVDVINFVSKVPGLPDASIKQTWREFQPGPRLHEYLQDIGRILKEYNAFSVGEMPCIYDPKEILNAVGFDIQELNMIFHFEIVEMDIGVGGKFTPKQWQLSSLKDIVSKWQSFMIDNDGWNALYLENHD</sequence>
<evidence type="ECO:0000259" key="2">
    <source>
        <dbReference type="Pfam" id="PF00128"/>
    </source>
</evidence>
<dbReference type="OrthoDB" id="1740265at2759"/>
<dbReference type="GO" id="GO:0005987">
    <property type="term" value="P:sucrose catabolic process"/>
    <property type="evidence" value="ECO:0007669"/>
    <property type="project" value="TreeGrafter"/>
</dbReference>
<dbReference type="GO" id="GO:0004556">
    <property type="term" value="F:alpha-amylase activity"/>
    <property type="evidence" value="ECO:0007669"/>
    <property type="project" value="TreeGrafter"/>
</dbReference>
<dbReference type="Gene3D" id="3.20.20.80">
    <property type="entry name" value="Glycosidases"/>
    <property type="match status" value="1"/>
</dbReference>
<dbReference type="GO" id="GO:0004574">
    <property type="term" value="F:oligo-1,6-glucosidase activity"/>
    <property type="evidence" value="ECO:0007669"/>
    <property type="project" value="TreeGrafter"/>
</dbReference>
<gene>
    <name evidence="3" type="ORF">LIPSTDRAFT_5035</name>
</gene>
<dbReference type="InterPro" id="IPR017853">
    <property type="entry name" value="GH"/>
</dbReference>
<name>A0A1E3Q2C3_LIPST</name>
<reference evidence="3 4" key="1">
    <citation type="journal article" date="2016" name="Proc. Natl. Acad. Sci. U.S.A.">
        <title>Comparative genomics of biotechnologically important yeasts.</title>
        <authorList>
            <person name="Riley R."/>
            <person name="Haridas S."/>
            <person name="Wolfe K.H."/>
            <person name="Lopes M.R."/>
            <person name="Hittinger C.T."/>
            <person name="Goeker M."/>
            <person name="Salamov A.A."/>
            <person name="Wisecaver J.H."/>
            <person name="Long T.M."/>
            <person name="Calvey C.H."/>
            <person name="Aerts A.L."/>
            <person name="Barry K.W."/>
            <person name="Choi C."/>
            <person name="Clum A."/>
            <person name="Coughlan A.Y."/>
            <person name="Deshpande S."/>
            <person name="Douglass A.P."/>
            <person name="Hanson S.J."/>
            <person name="Klenk H.-P."/>
            <person name="LaButti K.M."/>
            <person name="Lapidus A."/>
            <person name="Lindquist E.A."/>
            <person name="Lipzen A.M."/>
            <person name="Meier-Kolthoff J.P."/>
            <person name="Ohm R.A."/>
            <person name="Otillar R.P."/>
            <person name="Pangilinan J.L."/>
            <person name="Peng Y."/>
            <person name="Rokas A."/>
            <person name="Rosa C.A."/>
            <person name="Scheuner C."/>
            <person name="Sibirny A.A."/>
            <person name="Slot J.C."/>
            <person name="Stielow J.B."/>
            <person name="Sun H."/>
            <person name="Kurtzman C.P."/>
            <person name="Blackwell M."/>
            <person name="Grigoriev I.V."/>
            <person name="Jeffries T.W."/>
        </authorList>
    </citation>
    <scope>NUCLEOTIDE SEQUENCE [LARGE SCALE GENOMIC DNA]</scope>
    <source>
        <strain evidence="3 4">NRRL Y-11557</strain>
    </source>
</reference>
<dbReference type="PANTHER" id="PTHR10357">
    <property type="entry name" value="ALPHA-AMYLASE FAMILY MEMBER"/>
    <property type="match status" value="1"/>
</dbReference>
<organism evidence="3 4">
    <name type="scientific">Lipomyces starkeyi NRRL Y-11557</name>
    <dbReference type="NCBI Taxonomy" id="675824"/>
    <lineage>
        <taxon>Eukaryota</taxon>
        <taxon>Fungi</taxon>
        <taxon>Dikarya</taxon>
        <taxon>Ascomycota</taxon>
        <taxon>Saccharomycotina</taxon>
        <taxon>Lipomycetes</taxon>
        <taxon>Lipomycetales</taxon>
        <taxon>Lipomycetaceae</taxon>
        <taxon>Lipomyces</taxon>
    </lineage>
</organism>
<keyword evidence="4" id="KW-1185">Reference proteome</keyword>
<proteinExistence type="inferred from homology"/>
<dbReference type="EMBL" id="KV454297">
    <property type="protein sequence ID" value="ODQ71816.1"/>
    <property type="molecule type" value="Genomic_DNA"/>
</dbReference>
<evidence type="ECO:0000313" key="3">
    <source>
        <dbReference type="EMBL" id="ODQ71816.1"/>
    </source>
</evidence>
<dbReference type="STRING" id="675824.A0A1E3Q2C3"/>
<dbReference type="GO" id="GO:0033934">
    <property type="term" value="F:glucan 1,4-alpha-maltotriohydrolase activity"/>
    <property type="evidence" value="ECO:0007669"/>
    <property type="project" value="TreeGrafter"/>
</dbReference>
<protein>
    <recommendedName>
        <fullName evidence="2">Glycosyl hydrolase family 13 catalytic domain-containing protein</fullName>
    </recommendedName>
</protein>
<feature type="domain" description="Glycosyl hydrolase family 13 catalytic" evidence="2">
    <location>
        <begin position="8"/>
        <end position="140"/>
    </location>
</feature>